<feature type="compositionally biased region" description="Low complexity" evidence="3">
    <location>
        <begin position="180"/>
        <end position="214"/>
    </location>
</feature>
<sequence length="253" mass="27393">MAPLTPHWTQPSHPEIQEVILPSNPEDFTTKSRSKINVPPGAVYAKFDFPPCTKAERATYATVQMGKNEHLNLNSDLVYINHSCEPSVLFDLTPGVLSIRAGPKGLSPDDELTFFYPSTEWDMAQGFDCFCGTRSCRGFISGAKNMSGAQLDGMWLNEHIKTLLAERDAPKSQVGSGTYLSNDPSSISKSKTSFSNSTSPTTLSKSTSTDLTNSGPDSMTHGSVRQDGFNGGERRGVTSRELSGEMGGDTKRA</sequence>
<evidence type="ECO:0000313" key="5">
    <source>
        <dbReference type="EMBL" id="CZT13049.1"/>
    </source>
</evidence>
<proteinExistence type="predicted"/>
<keyword evidence="1" id="KW-0489">Methyltransferase</keyword>
<dbReference type="EMBL" id="FJUW01000080">
    <property type="protein sequence ID" value="CZT13049.1"/>
    <property type="molecule type" value="Genomic_DNA"/>
</dbReference>
<dbReference type="InterPro" id="IPR046341">
    <property type="entry name" value="SET_dom_sf"/>
</dbReference>
<dbReference type="PROSITE" id="PS50868">
    <property type="entry name" value="POST_SET"/>
    <property type="match status" value="1"/>
</dbReference>
<feature type="domain" description="Post-SET" evidence="4">
    <location>
        <begin position="125"/>
        <end position="141"/>
    </location>
</feature>
<evidence type="ECO:0000256" key="2">
    <source>
        <dbReference type="ARBA" id="ARBA00022679"/>
    </source>
</evidence>
<reference evidence="6" key="1">
    <citation type="submission" date="2016-03" db="EMBL/GenBank/DDBJ databases">
        <authorList>
            <person name="Ploux O."/>
        </authorList>
    </citation>
    <scope>NUCLEOTIDE SEQUENCE [LARGE SCALE GENOMIC DNA]</scope>
    <source>
        <strain evidence="6">UK7</strain>
    </source>
</reference>
<organism evidence="5 6">
    <name type="scientific">Rhynchosporium graminicola</name>
    <dbReference type="NCBI Taxonomy" id="2792576"/>
    <lineage>
        <taxon>Eukaryota</taxon>
        <taxon>Fungi</taxon>
        <taxon>Dikarya</taxon>
        <taxon>Ascomycota</taxon>
        <taxon>Pezizomycotina</taxon>
        <taxon>Leotiomycetes</taxon>
        <taxon>Helotiales</taxon>
        <taxon>Ploettnerulaceae</taxon>
        <taxon>Rhynchosporium</taxon>
    </lineage>
</organism>
<dbReference type="GO" id="GO:0032259">
    <property type="term" value="P:methylation"/>
    <property type="evidence" value="ECO:0007669"/>
    <property type="project" value="UniProtKB-KW"/>
</dbReference>
<dbReference type="STRING" id="914237.A0A1E1LT54"/>
<evidence type="ECO:0000259" key="4">
    <source>
        <dbReference type="PROSITE" id="PS50868"/>
    </source>
</evidence>
<gene>
    <name evidence="5" type="ORF">RCO7_04256</name>
</gene>
<dbReference type="SUPFAM" id="SSF82199">
    <property type="entry name" value="SET domain"/>
    <property type="match status" value="1"/>
</dbReference>
<dbReference type="InterPro" id="IPR053201">
    <property type="entry name" value="Flavunoidine_N-MTase"/>
</dbReference>
<keyword evidence="2" id="KW-0808">Transferase</keyword>
<evidence type="ECO:0000313" key="6">
    <source>
        <dbReference type="Proteomes" id="UP000178129"/>
    </source>
</evidence>
<accession>A0A1E1LT54</accession>
<evidence type="ECO:0000256" key="3">
    <source>
        <dbReference type="SAM" id="MobiDB-lite"/>
    </source>
</evidence>
<dbReference type="GO" id="GO:0008168">
    <property type="term" value="F:methyltransferase activity"/>
    <property type="evidence" value="ECO:0007669"/>
    <property type="project" value="UniProtKB-KW"/>
</dbReference>
<dbReference type="PANTHER" id="PTHR12350">
    <property type="entry name" value="HISTONE-LYSINE N-METHYLTRANSFERASE-RELATED"/>
    <property type="match status" value="1"/>
</dbReference>
<dbReference type="InParanoid" id="A0A1E1LT54"/>
<dbReference type="AlphaFoldDB" id="A0A1E1LT54"/>
<comment type="caution">
    <text evidence="5">The sequence shown here is derived from an EMBL/GenBank/DDBJ whole genome shotgun (WGS) entry which is preliminary data.</text>
</comment>
<evidence type="ECO:0000256" key="1">
    <source>
        <dbReference type="ARBA" id="ARBA00022603"/>
    </source>
</evidence>
<dbReference type="PANTHER" id="PTHR12350:SF19">
    <property type="entry name" value="SET DOMAIN-CONTAINING PROTEIN"/>
    <property type="match status" value="1"/>
</dbReference>
<dbReference type="InterPro" id="IPR003616">
    <property type="entry name" value="Post-SET_dom"/>
</dbReference>
<keyword evidence="6" id="KW-1185">Reference proteome</keyword>
<name>A0A1E1LT54_9HELO</name>
<feature type="region of interest" description="Disordered" evidence="3">
    <location>
        <begin position="171"/>
        <end position="253"/>
    </location>
</feature>
<protein>
    <recommendedName>
        <fullName evidence="4">Post-SET domain-containing protein</fullName>
    </recommendedName>
</protein>
<dbReference type="Gene3D" id="2.170.270.10">
    <property type="entry name" value="SET domain"/>
    <property type="match status" value="1"/>
</dbReference>
<dbReference type="Proteomes" id="UP000178129">
    <property type="component" value="Unassembled WGS sequence"/>
</dbReference>